<feature type="non-terminal residue" evidence="3">
    <location>
        <position position="67"/>
    </location>
</feature>
<evidence type="ECO:0000256" key="1">
    <source>
        <dbReference type="SAM" id="MobiDB-lite"/>
    </source>
</evidence>
<feature type="transmembrane region" description="Helical" evidence="2">
    <location>
        <begin position="40"/>
        <end position="61"/>
    </location>
</feature>
<keyword evidence="2" id="KW-0812">Transmembrane</keyword>
<sequence length="67" mass="7706">MLAEQASDRQLLPQTSILSMSSQSRSRKPSTVDKEKLGLFNAHAFTFLILWYFFSACTLFLNKYILT</sequence>
<accession>A0A0B6Z006</accession>
<organism evidence="3">
    <name type="scientific">Arion vulgaris</name>
    <dbReference type="NCBI Taxonomy" id="1028688"/>
    <lineage>
        <taxon>Eukaryota</taxon>
        <taxon>Metazoa</taxon>
        <taxon>Spiralia</taxon>
        <taxon>Lophotrochozoa</taxon>
        <taxon>Mollusca</taxon>
        <taxon>Gastropoda</taxon>
        <taxon>Heterobranchia</taxon>
        <taxon>Euthyneura</taxon>
        <taxon>Panpulmonata</taxon>
        <taxon>Eupulmonata</taxon>
        <taxon>Stylommatophora</taxon>
        <taxon>Helicina</taxon>
        <taxon>Arionoidea</taxon>
        <taxon>Arionidae</taxon>
        <taxon>Arion</taxon>
    </lineage>
</organism>
<name>A0A0B6Z006_9EUPU</name>
<reference evidence="3" key="1">
    <citation type="submission" date="2014-12" db="EMBL/GenBank/DDBJ databases">
        <title>Insight into the proteome of Arion vulgaris.</title>
        <authorList>
            <person name="Aradska J."/>
            <person name="Bulat T."/>
            <person name="Smidak R."/>
            <person name="Sarate P."/>
            <person name="Gangsoo J."/>
            <person name="Sialana F."/>
            <person name="Bilban M."/>
            <person name="Lubec G."/>
        </authorList>
    </citation>
    <scope>NUCLEOTIDE SEQUENCE</scope>
    <source>
        <tissue evidence="3">Skin</tissue>
    </source>
</reference>
<keyword evidence="2" id="KW-0472">Membrane</keyword>
<evidence type="ECO:0000313" key="3">
    <source>
        <dbReference type="EMBL" id="CEK61717.1"/>
    </source>
</evidence>
<dbReference type="AlphaFoldDB" id="A0A0B6Z006"/>
<keyword evidence="2" id="KW-1133">Transmembrane helix</keyword>
<gene>
    <name evidence="3" type="primary">ORF43041</name>
</gene>
<proteinExistence type="predicted"/>
<feature type="region of interest" description="Disordered" evidence="1">
    <location>
        <begin position="1"/>
        <end position="31"/>
    </location>
</feature>
<protein>
    <submittedName>
        <fullName evidence="3">Uncharacterized protein</fullName>
    </submittedName>
</protein>
<dbReference type="EMBL" id="HACG01014852">
    <property type="protein sequence ID" value="CEK61717.1"/>
    <property type="molecule type" value="Transcribed_RNA"/>
</dbReference>
<evidence type="ECO:0000256" key="2">
    <source>
        <dbReference type="SAM" id="Phobius"/>
    </source>
</evidence>